<protein>
    <submittedName>
        <fullName evidence="2">Uncharacterized protein</fullName>
    </submittedName>
</protein>
<dbReference type="EMBL" id="VJZA01000097">
    <property type="protein sequence ID" value="TVT16766.1"/>
    <property type="molecule type" value="Genomic_DNA"/>
</dbReference>
<reference evidence="2 3" key="1">
    <citation type="submission" date="2019-07" db="EMBL/GenBank/DDBJ databases">
        <title>New species of Amycolatopsis and Streptomyces.</title>
        <authorList>
            <person name="Duangmal K."/>
            <person name="Teo W.F.A."/>
            <person name="Lipun K."/>
        </authorList>
    </citation>
    <scope>NUCLEOTIDE SEQUENCE [LARGE SCALE GENOMIC DNA]</scope>
    <source>
        <strain evidence="2 3">JCM 30562</strain>
    </source>
</reference>
<keyword evidence="3" id="KW-1185">Reference proteome</keyword>
<dbReference type="InterPro" id="IPR013762">
    <property type="entry name" value="Integrase-like_cat_sf"/>
</dbReference>
<evidence type="ECO:0000256" key="1">
    <source>
        <dbReference type="ARBA" id="ARBA00023172"/>
    </source>
</evidence>
<evidence type="ECO:0000313" key="3">
    <source>
        <dbReference type="Proteomes" id="UP000318578"/>
    </source>
</evidence>
<dbReference type="SUPFAM" id="SSF56349">
    <property type="entry name" value="DNA breaking-rejoining enzymes"/>
    <property type="match status" value="1"/>
</dbReference>
<dbReference type="GO" id="GO:0003677">
    <property type="term" value="F:DNA binding"/>
    <property type="evidence" value="ECO:0007669"/>
    <property type="project" value="InterPro"/>
</dbReference>
<dbReference type="Gene3D" id="1.10.443.10">
    <property type="entry name" value="Intergrase catalytic core"/>
    <property type="match status" value="1"/>
</dbReference>
<dbReference type="RefSeq" id="WP_101434544.1">
    <property type="nucleotide sequence ID" value="NZ_BNAX01000012.1"/>
</dbReference>
<dbReference type="InterPro" id="IPR011010">
    <property type="entry name" value="DNA_brk_join_enz"/>
</dbReference>
<name>A0A557ZXP5_9PSEU</name>
<accession>A0A557ZXP5</accession>
<evidence type="ECO:0000313" key="2">
    <source>
        <dbReference type="EMBL" id="TVT16766.1"/>
    </source>
</evidence>
<dbReference type="Proteomes" id="UP000318578">
    <property type="component" value="Unassembled WGS sequence"/>
</dbReference>
<gene>
    <name evidence="2" type="ORF">FNH06_34005</name>
</gene>
<proteinExistence type="predicted"/>
<dbReference type="GO" id="GO:0006310">
    <property type="term" value="P:DNA recombination"/>
    <property type="evidence" value="ECO:0007669"/>
    <property type="project" value="UniProtKB-KW"/>
</dbReference>
<comment type="caution">
    <text evidence="2">The sequence shown here is derived from an EMBL/GenBank/DDBJ whole genome shotgun (WGS) entry which is preliminary data.</text>
</comment>
<dbReference type="OrthoDB" id="3216692at2"/>
<dbReference type="AlphaFoldDB" id="A0A557ZXP5"/>
<keyword evidence="1" id="KW-0233">DNA recombination</keyword>
<organism evidence="2 3">
    <name type="scientific">Amycolatopsis acidiphila</name>
    <dbReference type="NCBI Taxonomy" id="715473"/>
    <lineage>
        <taxon>Bacteria</taxon>
        <taxon>Bacillati</taxon>
        <taxon>Actinomycetota</taxon>
        <taxon>Actinomycetes</taxon>
        <taxon>Pseudonocardiales</taxon>
        <taxon>Pseudonocardiaceae</taxon>
        <taxon>Amycolatopsis</taxon>
    </lineage>
</organism>
<dbReference type="GO" id="GO:0015074">
    <property type="term" value="P:DNA integration"/>
    <property type="evidence" value="ECO:0007669"/>
    <property type="project" value="InterPro"/>
</dbReference>
<sequence>MTGRPRRCRVCGVRPPAMREVPYCFQCWPGGPIAPPPCRKCGSTNDYYTSGLCARCHSHAPGEKSPLWQSPGTLARQTVVVDSCLDCHAWGVTRTYGWLCVGCRSWREKYRHKGVCDTCGNEVALNEGGSCRLCCKTRSLLAQDRDQRPSSISLAEANVFGQQLFFAGMWHREGQGQRPYVKKTIPPNLSLLHPVPYEQLVLLELPRDLKAGLRKGFPPPPDPAREAAWHQFVREHAAAHGWSRTVTERAQRAIRMLLGMQDTPGAAIRASDVLPLSRIRHPVRPVLDVLTVAGMLADDRVPPTERWFQLQITGLPEDIRHELEVWFDIARNGSTTPPRFRPRSDNTVRSQLGYALPIIRAWARTHPSLREIGRDDVLAALPPSGSPRSSTLQGLRSIFRILKARKLTFINPTTRISVPTPDKHVPAPIDLTELRGALNSDDPTRAALAALLAFHAIRIWQLLQLQLADVRDGRLYLPDRIVPLAEPVRARVSAYLDYRQRTWPDTANPHLFIHYRNANTTTPATPWWIRKRLGMIAQAIRQDRILDEAHATGGDVRQLCELFGLSIAGAYRYTSSVDHPGIAEYEQSTKE</sequence>